<evidence type="ECO:0000313" key="3">
    <source>
        <dbReference type="Proteomes" id="UP000265520"/>
    </source>
</evidence>
<feature type="non-terminal residue" evidence="2">
    <location>
        <position position="109"/>
    </location>
</feature>
<dbReference type="SUPFAM" id="SSF56672">
    <property type="entry name" value="DNA/RNA polymerases"/>
    <property type="match status" value="1"/>
</dbReference>
<keyword evidence="3" id="KW-1185">Reference proteome</keyword>
<comment type="caution">
    <text evidence="2">The sequence shown here is derived from an EMBL/GenBank/DDBJ whole genome shotgun (WGS) entry which is preliminary data.</text>
</comment>
<feature type="domain" description="Reverse transcriptase" evidence="1">
    <location>
        <begin position="1"/>
        <end position="82"/>
    </location>
</feature>
<protein>
    <submittedName>
        <fullName evidence="2">Gag-pol polyprotein</fullName>
    </submittedName>
</protein>
<dbReference type="Pfam" id="PF00078">
    <property type="entry name" value="RVT_1"/>
    <property type="match status" value="1"/>
</dbReference>
<dbReference type="InterPro" id="IPR043128">
    <property type="entry name" value="Rev_trsase/Diguanyl_cyclase"/>
</dbReference>
<dbReference type="Proteomes" id="UP000265520">
    <property type="component" value="Unassembled WGS sequence"/>
</dbReference>
<name>A0A392S5T8_9FABA</name>
<dbReference type="PROSITE" id="PS50878">
    <property type="entry name" value="RT_POL"/>
    <property type="match status" value="1"/>
</dbReference>
<reference evidence="2 3" key="1">
    <citation type="journal article" date="2018" name="Front. Plant Sci.">
        <title>Red Clover (Trifolium pratense) and Zigzag Clover (T. medium) - A Picture of Genomic Similarities and Differences.</title>
        <authorList>
            <person name="Dluhosova J."/>
            <person name="Istvanek J."/>
            <person name="Nedelnik J."/>
            <person name="Repkova J."/>
        </authorList>
    </citation>
    <scope>NUCLEOTIDE SEQUENCE [LARGE SCALE GENOMIC DNA]</scope>
    <source>
        <strain evidence="3">cv. 10/8</strain>
        <tissue evidence="2">Leaf</tissue>
    </source>
</reference>
<dbReference type="InterPro" id="IPR000477">
    <property type="entry name" value="RT_dom"/>
</dbReference>
<dbReference type="CDD" id="cd01647">
    <property type="entry name" value="RT_LTR"/>
    <property type="match status" value="1"/>
</dbReference>
<accession>A0A392S5T8</accession>
<organism evidence="2 3">
    <name type="scientific">Trifolium medium</name>
    <dbReference type="NCBI Taxonomy" id="97028"/>
    <lineage>
        <taxon>Eukaryota</taxon>
        <taxon>Viridiplantae</taxon>
        <taxon>Streptophyta</taxon>
        <taxon>Embryophyta</taxon>
        <taxon>Tracheophyta</taxon>
        <taxon>Spermatophyta</taxon>
        <taxon>Magnoliopsida</taxon>
        <taxon>eudicotyledons</taxon>
        <taxon>Gunneridae</taxon>
        <taxon>Pentapetalae</taxon>
        <taxon>rosids</taxon>
        <taxon>fabids</taxon>
        <taxon>Fabales</taxon>
        <taxon>Fabaceae</taxon>
        <taxon>Papilionoideae</taxon>
        <taxon>50 kb inversion clade</taxon>
        <taxon>NPAAA clade</taxon>
        <taxon>Hologalegina</taxon>
        <taxon>IRL clade</taxon>
        <taxon>Trifolieae</taxon>
        <taxon>Trifolium</taxon>
    </lineage>
</organism>
<dbReference type="PANTHER" id="PTHR24559:SF444">
    <property type="entry name" value="REVERSE TRANSCRIPTASE DOMAIN-CONTAINING PROTEIN"/>
    <property type="match status" value="1"/>
</dbReference>
<dbReference type="Gene3D" id="3.30.70.270">
    <property type="match status" value="1"/>
</dbReference>
<dbReference type="InterPro" id="IPR043502">
    <property type="entry name" value="DNA/RNA_pol_sf"/>
</dbReference>
<dbReference type="PANTHER" id="PTHR24559">
    <property type="entry name" value="TRANSPOSON TY3-I GAG-POL POLYPROTEIN"/>
    <property type="match status" value="1"/>
</dbReference>
<evidence type="ECO:0000259" key="1">
    <source>
        <dbReference type="PROSITE" id="PS50878"/>
    </source>
</evidence>
<dbReference type="EMBL" id="LXQA010316244">
    <property type="protein sequence ID" value="MCI43360.1"/>
    <property type="molecule type" value="Genomic_DNA"/>
</dbReference>
<evidence type="ECO:0000313" key="2">
    <source>
        <dbReference type="EMBL" id="MCI43360.1"/>
    </source>
</evidence>
<sequence length="109" mass="12350">MPFGLKNAGATYQRLMDKVFSEQIGKNLEVYIDDMVVKTADEGEHDKDLADILSSVRRYNMRLNPDKCSFGMQACKFLGFLLTRRGIEANPEKCQAIIDMRSPTSVKEV</sequence>
<proteinExistence type="predicted"/>
<dbReference type="InterPro" id="IPR053134">
    <property type="entry name" value="RNA-dir_DNA_polymerase"/>
</dbReference>
<dbReference type="AlphaFoldDB" id="A0A392S5T8"/>